<evidence type="ECO:0000256" key="2">
    <source>
        <dbReference type="ARBA" id="ARBA00022723"/>
    </source>
</evidence>
<keyword evidence="7" id="KW-1185">Reference proteome</keyword>
<accession>A0A1G6LCS6</accession>
<dbReference type="PANTHER" id="PTHR46491:SF3">
    <property type="entry name" value="CDGSH IRON-SULFUR DOMAIN-CONTAINING PROTEIN 3, MITOCHONDRIAL"/>
    <property type="match status" value="1"/>
</dbReference>
<evidence type="ECO:0000259" key="5">
    <source>
        <dbReference type="SMART" id="SM00704"/>
    </source>
</evidence>
<evidence type="ECO:0000256" key="1">
    <source>
        <dbReference type="ARBA" id="ARBA00022714"/>
    </source>
</evidence>
<dbReference type="Proteomes" id="UP000199387">
    <property type="component" value="Unassembled WGS sequence"/>
</dbReference>
<protein>
    <submittedName>
        <fullName evidence="6">Uncharacterized Fe-S cluster protein YjdI</fullName>
    </submittedName>
</protein>
<dbReference type="GO" id="GO:0046872">
    <property type="term" value="F:metal ion binding"/>
    <property type="evidence" value="ECO:0007669"/>
    <property type="project" value="UniProtKB-KW"/>
</dbReference>
<dbReference type="SMART" id="SM00704">
    <property type="entry name" value="ZnF_CDGSH"/>
    <property type="match status" value="2"/>
</dbReference>
<dbReference type="PANTHER" id="PTHR46491">
    <property type="entry name" value="CDGSH IRON SULFUR DOMAIN PROTEIN HOMOLOG"/>
    <property type="match status" value="1"/>
</dbReference>
<dbReference type="STRING" id="1236220.SAMN04488112_107177"/>
<dbReference type="GO" id="GO:0005737">
    <property type="term" value="C:cytoplasm"/>
    <property type="evidence" value="ECO:0007669"/>
    <property type="project" value="UniProtKB-ARBA"/>
</dbReference>
<dbReference type="Pfam" id="PF06902">
    <property type="entry name" value="Fer4_19"/>
    <property type="match status" value="1"/>
</dbReference>
<evidence type="ECO:0000313" key="7">
    <source>
        <dbReference type="Proteomes" id="UP000199387"/>
    </source>
</evidence>
<proteinExistence type="predicted"/>
<dbReference type="OrthoDB" id="9793389at2"/>
<evidence type="ECO:0000313" key="6">
    <source>
        <dbReference type="EMBL" id="SDC41222.1"/>
    </source>
</evidence>
<evidence type="ECO:0000256" key="4">
    <source>
        <dbReference type="ARBA" id="ARBA00023014"/>
    </source>
</evidence>
<feature type="domain" description="Iron-binding zinc finger CDGSH type" evidence="5">
    <location>
        <begin position="9"/>
        <end position="57"/>
    </location>
</feature>
<reference evidence="6 7" key="1">
    <citation type="submission" date="2016-10" db="EMBL/GenBank/DDBJ databases">
        <authorList>
            <person name="de Groot N.N."/>
        </authorList>
    </citation>
    <scope>NUCLEOTIDE SEQUENCE [LARGE SCALE GENOMIC DNA]</scope>
    <source>
        <strain evidence="6 7">DSM 45514</strain>
    </source>
</reference>
<feature type="domain" description="Iron-binding zinc finger CDGSH type" evidence="5">
    <location>
        <begin position="165"/>
        <end position="202"/>
    </location>
</feature>
<dbReference type="RefSeq" id="WP_091568209.1">
    <property type="nucleotide sequence ID" value="NZ_FMZA01000007.1"/>
</dbReference>
<dbReference type="InterPro" id="IPR018967">
    <property type="entry name" value="FeS-contain_CDGSH-typ"/>
</dbReference>
<dbReference type="Pfam" id="PF09360">
    <property type="entry name" value="zf-CDGSH"/>
    <property type="match status" value="2"/>
</dbReference>
<keyword evidence="1" id="KW-0001">2Fe-2S</keyword>
<evidence type="ECO:0000256" key="3">
    <source>
        <dbReference type="ARBA" id="ARBA00023004"/>
    </source>
</evidence>
<keyword evidence="2" id="KW-0479">Metal-binding</keyword>
<dbReference type="InterPro" id="IPR010693">
    <property type="entry name" value="Divergent_4Fe-4S_mono-cluster"/>
</dbReference>
<dbReference type="InterPro" id="IPR052950">
    <property type="entry name" value="CISD"/>
</dbReference>
<dbReference type="AlphaFoldDB" id="A0A1G6LCS6"/>
<dbReference type="EMBL" id="FMZA01000007">
    <property type="protein sequence ID" value="SDC41222.1"/>
    <property type="molecule type" value="Genomic_DNA"/>
</dbReference>
<dbReference type="Gene3D" id="3.40.5.90">
    <property type="entry name" value="CDGSH iron-sulfur domain, mitoNEET-type"/>
    <property type="match status" value="2"/>
</dbReference>
<gene>
    <name evidence="6" type="ORF">SAMN04488112_107177</name>
</gene>
<keyword evidence="4" id="KW-0411">Iron-sulfur</keyword>
<dbReference type="InterPro" id="IPR042216">
    <property type="entry name" value="MitoNEET_CISD"/>
</dbReference>
<organism evidence="6 7">
    <name type="scientific">Melghirimyces thermohalophilus</name>
    <dbReference type="NCBI Taxonomy" id="1236220"/>
    <lineage>
        <taxon>Bacteria</taxon>
        <taxon>Bacillati</taxon>
        <taxon>Bacillota</taxon>
        <taxon>Bacilli</taxon>
        <taxon>Bacillales</taxon>
        <taxon>Thermoactinomycetaceae</taxon>
        <taxon>Melghirimyces</taxon>
    </lineage>
</organism>
<dbReference type="GO" id="GO:0051537">
    <property type="term" value="F:2 iron, 2 sulfur cluster binding"/>
    <property type="evidence" value="ECO:0007669"/>
    <property type="project" value="UniProtKB-KW"/>
</dbReference>
<keyword evidence="3" id="KW-0408">Iron</keyword>
<sequence>MAKGELQPNGPIQVQGAILKDFSGQKMTERTDYALCRCGHSSDKPFCDGTHAKIGFDDTRQRELRRGIENYVGAQITIHDHRYLCAHYGACRLKGVFEPRKRPWIDPDGTQDVNAVIDVIEDCPSGALTYSIDGNHVTDWHDEPEVRVQEEGPLHFRGSISLEDEQGSAVLLVSREHYTLCRCGASKHKPFCDGTHKKRWGWSKDGEKGSS</sequence>
<name>A0A1G6LCS6_9BACL</name>